<dbReference type="PANTHER" id="PTHR43384">
    <property type="entry name" value="SEPTUM SITE-DETERMINING PROTEIN MIND HOMOLOG, CHLOROPLASTIC-RELATED"/>
    <property type="match status" value="1"/>
</dbReference>
<keyword evidence="4" id="KW-1185">Reference proteome</keyword>
<name>A0ABU5ZKV4_9BACL</name>
<sequence>MLQVALFRSRQRERKSWIEQLRSSGYDIKFVHDPDRITGETNLVVIDTSVERWKEYVRLFLGQGAPIVLLVDSDTRFSAEELTLLGAAGTVTQEEETDRVFHKFLHPSERHPTDQFEHETQVAFPQYGRTLALTAAESSSKESEHADLINEPEKEPESTAVETKSEPIIQQREATGGTLSQRKASRQSSAEHSSNGDASAIRENSGCDSEQAALQNGDLSNLQVTEHKKQIGPVPLSSEPSCIMEDEEREPPDHRAKAPQWIADEDEEVWPEDSVRQSGIQQPVKSEAARSRDLPSVAAVYAAKGGVGKTAFLLHLAALLSKEGRRVCVLDLDLMHGTLASMLRIQPNKTIVDLAYRIDDPKASRACLLQTKMGFSIVAAPLQPGTFRLQREQLTAILRFLKEETDIVLIDTPVHFDSLIKLALEQSEQLFLMTTDEPASMESLARMKPLFGSLRPTPELYTIWNRLSDPVPKEQRRDLLPWPVMVELPEDPTVGKAVRSGQWITSSPCSPYRLRVKQLADRWLGVETERPDAKRNLLRRLLFDRI</sequence>
<dbReference type="EMBL" id="JAYJLD010000023">
    <property type="protein sequence ID" value="MEB3102877.1"/>
    <property type="molecule type" value="Genomic_DNA"/>
</dbReference>
<feature type="compositionally biased region" description="Polar residues" evidence="1">
    <location>
        <begin position="177"/>
        <end position="197"/>
    </location>
</feature>
<proteinExistence type="predicted"/>
<evidence type="ECO:0000313" key="4">
    <source>
        <dbReference type="Proteomes" id="UP001310386"/>
    </source>
</evidence>
<dbReference type="InterPro" id="IPR025669">
    <property type="entry name" value="AAA_dom"/>
</dbReference>
<protein>
    <submittedName>
        <fullName evidence="3">AAA family ATPase</fullName>
    </submittedName>
</protein>
<dbReference type="Proteomes" id="UP001310386">
    <property type="component" value="Unassembled WGS sequence"/>
</dbReference>
<evidence type="ECO:0000256" key="1">
    <source>
        <dbReference type="SAM" id="MobiDB-lite"/>
    </source>
</evidence>
<dbReference type="PANTHER" id="PTHR43384:SF13">
    <property type="entry name" value="SLR0110 PROTEIN"/>
    <property type="match status" value="1"/>
</dbReference>
<dbReference type="InterPro" id="IPR027417">
    <property type="entry name" value="P-loop_NTPase"/>
</dbReference>
<evidence type="ECO:0000259" key="2">
    <source>
        <dbReference type="Pfam" id="PF13614"/>
    </source>
</evidence>
<evidence type="ECO:0000313" key="3">
    <source>
        <dbReference type="EMBL" id="MEB3102877.1"/>
    </source>
</evidence>
<dbReference type="Pfam" id="PF13614">
    <property type="entry name" value="AAA_31"/>
    <property type="match status" value="1"/>
</dbReference>
<dbReference type="RefSeq" id="WP_371754999.1">
    <property type="nucleotide sequence ID" value="NZ_JAYJLD010000023.1"/>
</dbReference>
<feature type="region of interest" description="Disordered" evidence="1">
    <location>
        <begin position="135"/>
        <end position="208"/>
    </location>
</feature>
<feature type="compositionally biased region" description="Basic and acidic residues" evidence="1">
    <location>
        <begin position="139"/>
        <end position="157"/>
    </location>
</feature>
<gene>
    <name evidence="3" type="ORF">VF724_14550</name>
</gene>
<feature type="domain" description="AAA" evidence="2">
    <location>
        <begin position="297"/>
        <end position="447"/>
    </location>
</feature>
<dbReference type="SUPFAM" id="SSF52540">
    <property type="entry name" value="P-loop containing nucleoside triphosphate hydrolases"/>
    <property type="match status" value="1"/>
</dbReference>
<comment type="caution">
    <text evidence="3">The sequence shown here is derived from an EMBL/GenBank/DDBJ whole genome shotgun (WGS) entry which is preliminary data.</text>
</comment>
<dbReference type="Gene3D" id="3.40.50.300">
    <property type="entry name" value="P-loop containing nucleotide triphosphate hydrolases"/>
    <property type="match status" value="1"/>
</dbReference>
<reference evidence="3" key="1">
    <citation type="submission" date="2023-12" db="EMBL/GenBank/DDBJ databases">
        <title>Fervidustalea candida gen. nov., sp. nov., a novel member of the family Paenibacillaceae isolated from a geothermal area.</title>
        <authorList>
            <person name="Li W.-J."/>
            <person name="Jiao J.-Y."/>
            <person name="Chen Y."/>
        </authorList>
    </citation>
    <scope>NUCLEOTIDE SEQUENCE</scope>
    <source>
        <strain evidence="3">SYSU GA230002</strain>
    </source>
</reference>
<organism evidence="3 4">
    <name type="scientific">Ferviditalea candida</name>
    <dbReference type="NCBI Taxonomy" id="3108399"/>
    <lineage>
        <taxon>Bacteria</taxon>
        <taxon>Bacillati</taxon>
        <taxon>Bacillota</taxon>
        <taxon>Bacilli</taxon>
        <taxon>Bacillales</taxon>
        <taxon>Paenibacillaceae</taxon>
        <taxon>Ferviditalea</taxon>
    </lineage>
</organism>
<dbReference type="InterPro" id="IPR050625">
    <property type="entry name" value="ParA/MinD_ATPase"/>
</dbReference>
<accession>A0ABU5ZKV4</accession>